<comment type="caution">
    <text evidence="2">The sequence shown here is derived from an EMBL/GenBank/DDBJ whole genome shotgun (WGS) entry which is preliminary data.</text>
</comment>
<dbReference type="EMBL" id="AOPZ01000003">
    <property type="protein sequence ID" value="EPH46871.1"/>
    <property type="molecule type" value="Genomic_DNA"/>
</dbReference>
<dbReference type="PATRIC" id="fig|1286094.4.peg.34"/>
<name>S3ZTU9_9ACTN</name>
<proteinExistence type="predicted"/>
<feature type="region of interest" description="Disordered" evidence="1">
    <location>
        <begin position="1"/>
        <end position="21"/>
    </location>
</feature>
<keyword evidence="3" id="KW-1185">Reference proteome</keyword>
<reference evidence="2 3" key="1">
    <citation type="submission" date="2013-02" db="EMBL/GenBank/DDBJ databases">
        <title>Draft Genome Sequence of Streptomyces aurantiacus, Which Produces Setomimycin.</title>
        <authorList>
            <person name="Gruening B.A."/>
            <person name="Praeg A."/>
            <person name="Erxleben A."/>
            <person name="Guenther S."/>
            <person name="Mueller M."/>
        </authorList>
    </citation>
    <scope>NUCLEOTIDE SEQUENCE [LARGE SCALE GENOMIC DNA]</scope>
    <source>
        <strain evidence="2 3">JA 4570</strain>
    </source>
</reference>
<organism evidence="2 3">
    <name type="scientific">Streptomyces aurantiacus JA 4570</name>
    <dbReference type="NCBI Taxonomy" id="1286094"/>
    <lineage>
        <taxon>Bacteria</taxon>
        <taxon>Bacillati</taxon>
        <taxon>Actinomycetota</taxon>
        <taxon>Actinomycetes</taxon>
        <taxon>Kitasatosporales</taxon>
        <taxon>Streptomycetaceae</taxon>
        <taxon>Streptomyces</taxon>
        <taxon>Streptomyces aurantiacus group</taxon>
    </lineage>
</organism>
<sequence length="60" mass="6391">MTRRGVEGPGIGGQYTYSTRAGSAEEAVAKTAAKAGRLHHRLNRGDTELGPEPVDITRIN</sequence>
<evidence type="ECO:0000256" key="1">
    <source>
        <dbReference type="SAM" id="MobiDB-lite"/>
    </source>
</evidence>
<dbReference type="AlphaFoldDB" id="S3ZTU9"/>
<protein>
    <submittedName>
        <fullName evidence="2">Uncharacterized protein</fullName>
    </submittedName>
</protein>
<gene>
    <name evidence="2" type="ORF">STRAU_0037</name>
</gene>
<evidence type="ECO:0000313" key="2">
    <source>
        <dbReference type="EMBL" id="EPH46871.1"/>
    </source>
</evidence>
<dbReference type="Proteomes" id="UP000014629">
    <property type="component" value="Unassembled WGS sequence"/>
</dbReference>
<accession>S3ZTU9</accession>
<evidence type="ECO:0000313" key="3">
    <source>
        <dbReference type="Proteomes" id="UP000014629"/>
    </source>
</evidence>